<keyword evidence="4" id="KW-0808">Transferase</keyword>
<dbReference type="Pfam" id="PF05183">
    <property type="entry name" value="RdRP"/>
    <property type="match status" value="2"/>
</dbReference>
<gene>
    <name evidence="14" type="ORF">V8G54_013897</name>
</gene>
<feature type="domain" description="RDRP core" evidence="9">
    <location>
        <begin position="392"/>
        <end position="960"/>
    </location>
</feature>
<dbReference type="GO" id="GO:0003968">
    <property type="term" value="F:RNA-directed RNA polymerase activity"/>
    <property type="evidence" value="ECO:0007669"/>
    <property type="project" value="UniProtKB-KW"/>
</dbReference>
<evidence type="ECO:0000259" key="11">
    <source>
        <dbReference type="Pfam" id="PF26250"/>
    </source>
</evidence>
<dbReference type="Proteomes" id="UP001374535">
    <property type="component" value="Chromosome 5"/>
</dbReference>
<feature type="domain" description="RDR1/2-like RRM" evidence="11">
    <location>
        <begin position="1154"/>
        <end position="1233"/>
    </location>
</feature>
<feature type="domain" description="RDRP helical" evidence="12">
    <location>
        <begin position="1452"/>
        <end position="1532"/>
    </location>
</feature>
<dbReference type="EC" id="2.7.7.48" evidence="2"/>
<feature type="domain" description="RDR1/2-like PH-like" evidence="10">
    <location>
        <begin position="1254"/>
        <end position="1434"/>
    </location>
</feature>
<evidence type="ECO:0000259" key="10">
    <source>
        <dbReference type="Pfam" id="PF24823"/>
    </source>
</evidence>
<protein>
    <recommendedName>
        <fullName evidence="2">RNA-directed RNA polymerase</fullName>
        <ecNumber evidence="2">2.7.7.48</ecNumber>
    </recommendedName>
</protein>
<evidence type="ECO:0000256" key="3">
    <source>
        <dbReference type="ARBA" id="ARBA00022484"/>
    </source>
</evidence>
<comment type="catalytic activity">
    <reaction evidence="8">
        <text>RNA(n) + a ribonucleoside 5'-triphosphate = RNA(n+1) + diphosphate</text>
        <dbReference type="Rhea" id="RHEA:21248"/>
        <dbReference type="Rhea" id="RHEA-COMP:14527"/>
        <dbReference type="Rhea" id="RHEA-COMP:17342"/>
        <dbReference type="ChEBI" id="CHEBI:33019"/>
        <dbReference type="ChEBI" id="CHEBI:61557"/>
        <dbReference type="ChEBI" id="CHEBI:140395"/>
        <dbReference type="EC" id="2.7.7.48"/>
    </reaction>
</comment>
<dbReference type="InterPro" id="IPR058752">
    <property type="entry name" value="RDRP_C_head"/>
</dbReference>
<evidence type="ECO:0000256" key="4">
    <source>
        <dbReference type="ARBA" id="ARBA00022679"/>
    </source>
</evidence>
<keyword evidence="3" id="KW-0696">RNA-directed RNA polymerase</keyword>
<feature type="domain" description="RDRP helical" evidence="12">
    <location>
        <begin position="289"/>
        <end position="369"/>
    </location>
</feature>
<keyword evidence="15" id="KW-1185">Reference proteome</keyword>
<reference evidence="14 15" key="1">
    <citation type="journal article" date="2023" name="Life. Sci Alliance">
        <title>Evolutionary insights into 3D genome organization and epigenetic landscape of Vigna mungo.</title>
        <authorList>
            <person name="Junaid A."/>
            <person name="Singh B."/>
            <person name="Bhatia S."/>
        </authorList>
    </citation>
    <scope>NUCLEOTIDE SEQUENCE [LARGE SCALE GENOMIC DNA]</scope>
    <source>
        <strain evidence="14">Urdbean</strain>
    </source>
</reference>
<dbReference type="EMBL" id="CP144696">
    <property type="protein sequence ID" value="WVZ09367.1"/>
    <property type="molecule type" value="Genomic_DNA"/>
</dbReference>
<evidence type="ECO:0000259" key="9">
    <source>
        <dbReference type="Pfam" id="PF05183"/>
    </source>
</evidence>
<name>A0AAQ3NII4_VIGMU</name>
<evidence type="ECO:0000256" key="8">
    <source>
        <dbReference type="ARBA" id="ARBA00048744"/>
    </source>
</evidence>
<feature type="domain" description="RDR1/2-like PH-like" evidence="10">
    <location>
        <begin position="117"/>
        <end position="271"/>
    </location>
</feature>
<feature type="domain" description="RDRP core" evidence="9">
    <location>
        <begin position="1555"/>
        <end position="2124"/>
    </location>
</feature>
<dbReference type="Pfam" id="PF24823">
    <property type="entry name" value="PH_RDR2"/>
    <property type="match status" value="2"/>
</dbReference>
<dbReference type="InterPro" id="IPR058763">
    <property type="entry name" value="RRM_RDR1/2-like"/>
</dbReference>
<dbReference type="PANTHER" id="PTHR23079:SF1">
    <property type="entry name" value="RNA-DEPENDENT RNA POLYMERASE 1"/>
    <property type="match status" value="1"/>
</dbReference>
<dbReference type="PANTHER" id="PTHR23079">
    <property type="entry name" value="RNA-DEPENDENT RNA POLYMERASE"/>
    <property type="match status" value="1"/>
</dbReference>
<evidence type="ECO:0000256" key="5">
    <source>
        <dbReference type="ARBA" id="ARBA00022695"/>
    </source>
</evidence>
<evidence type="ECO:0000259" key="13">
    <source>
        <dbReference type="Pfam" id="PF26253"/>
    </source>
</evidence>
<dbReference type="InterPro" id="IPR057596">
    <property type="entry name" value="RDRP_core"/>
</dbReference>
<comment type="similarity">
    <text evidence="1">Belongs to the RdRP family.</text>
</comment>
<keyword evidence="5" id="KW-0548">Nucleotidyltransferase</keyword>
<dbReference type="InterPro" id="IPR057590">
    <property type="entry name" value="PH_RDR1/2-like"/>
</dbReference>
<keyword evidence="6" id="KW-0694">RNA-binding</keyword>
<dbReference type="CDD" id="cd00590">
    <property type="entry name" value="RRM_SF"/>
    <property type="match status" value="1"/>
</dbReference>
<dbReference type="GO" id="GO:0031380">
    <property type="term" value="C:nuclear RNA-directed RNA polymerase complex"/>
    <property type="evidence" value="ECO:0007669"/>
    <property type="project" value="TreeGrafter"/>
</dbReference>
<sequence>MFFCPGKAKEFAFRMGKTIELYGFPYHVKAADVKIFVENYTGKGSIAVMKLRHGKGRTRRAFAIIQFITEDSATHMMSMTLSRGLWYGTSYLKAREMESDIDKKLRMDLPGLEGVNLYFGCQISKGGFSVLETIPDVSLNFGSGKRKVELQFLYKLVQYKLELSYENIWKVELLKPRNKTARYLLVQLLGAPRIYEYDVHTSADVSYSVFDKSSYNYKKYIIDEEWTRTIDFTKDSCIGQSSAICLEFPSGQNLPNFKDIFAYYEQSERQYTLHPGVPFSQNWGLVPIVAPQGVEIPFDILFKVNSLVQHVCLAGRALNDDFYHCVDPSTMPLDFIKNALEKMYYSKEFCYDPIKWFTDQYKRYLKSNSKNCPRWPAMSLDKGLVYVRRVQITPCKVYFCGPEVNVSNRVLRQFHEHLDNFIRVSFVDEELDKLFSTELSSRAQNKKTDLYTRILDILKNGIVIGEKKFEFLAFSSSQLRENSLWMFAPTGKYTAASIRSWMGNFSKIRNVAKYAARLGQSFGSSTETLSVPRNEIEIIPDVRRTSDGNEYVFSDGIGKISLKFARRVARKCGYHGTPSAFQIRYGGYKGVVAVDPTSRFKLSLRNSMRKYDSDNTKLDVLGRSKFQPCYLNRQLITLLSTLGINDGVFLKKQREAMYQLNTILKDSLKAQEVLDLMPVGEITNVLKKLLICGYKPSEEPFLSMMLQIFRASKLSELRLKSKIFIPKGRAMMGCLDETSTLEYGQVFVQISINRLRDLSDDSLPYNLPKKYPVTGKVVVTKNPCLHPGDVRVLEAVDVPDLHHMVDCVVFPQKGPRPHPNECSGSDLDGDIYFVCWDPELIPSRQTEPMDYTPFSTVELDHDVTIAEVEEYFTNYMVNDSLGIIANAHTVFADRKPEKAMSAECLKLAKLFSTAVDFPKTGVPAVIPRELYVKEYPDFMEKSDRETYISPNIIGKLYREVMETISSSDGGYVSSFTQEVARRSYDFNMEVDGFMDYVDDAFYHKTNYDYKLGNLMDYYGIKTEAEILSGNIIKMSKSFNKRRDAEAINQAMTSLRKDARSWFNEGSNGVDSRNGDDKYAKASAWYHVTYHPSYWGRYNQGMGRDHFLSFPWCVFPQLHQIKKKVSNTSVRMYIAHRECLDGCKAKEFAFKMGKTIELYGFPIPVTAAEVKIFVENFTGEGTIQNLKVRHGRGRVPRAFAIIQFTTEDFAVSMMSRANNVSRALRYGTAYLKARVMERDIEKIFENVTSLEGVKLYFGCQISKGRFSVLERMQNVSLSFGSGKRKVELKFSLDFVQYKLQLSYENIWKVELLRPRDKTARYLLVQGSAIGYGIINLLVLLAKALVKSFACKLLGAPRIFENDPFTCTDGYDNMFEDPLYNYFKDVPDEQWTRTTDFTTGCCIGQSSAICLELPSGQNLPNFKDIFAYYEQSERQYILQEGVPFSQNGSLVPIVAPRGVEIPFDILFKVNSLVQHVCLTGPALDDDFYRLVDPRRIPLDFIENALEKMYYSKEFCYDPTKWLTEQYKRYLQSNSKNGPRSPAISLDAGLVYVRRVQITPCKVYFCGPEVNVSNRVLRHFHEHLDNFIRVSFVDEELDKLFSTDLSSRAQNKKTDLYTRILDILKNGILIGDKKFEFLAFSSSQLRENSLWMFAPTGTGCTAEYIRKWMGDFSQIRNIAKYSARLGQSFGSSTETLSVPSHEIGIIQDVKRTSDGKEYVFSDGIGKISLELAKRVAKKCGYDCIPSAFQIRYGGYKGVVAVDPTSHFNLSLRKSMLKYDSDNTKLDVLGRSKFQPCYLNRQLISLLSTLGIRDVVFEKKQREAVDQLNTILTDSLKAQEVLDLMSSGEITNVLKEMLICGYKPNEEPFLSMMLQIFRASKLLELRLKSRIFIPKGRAMMGCLDETCTLEYGQVFVQFSSNRLQNLSDDTDSYDLPKSYMINGKVVVAKNPCLHPGDVRVLQAVDVPALYHMVDCVVFPQKGRRPHPNECSGSDLDGDIYFVCWDPELIPSSQIPPMDYTPSPTTELDRGVTIEDVQEYFTNYIVNDSLGIIANAHTVFADREPGKAMSKECLELAKLFSTAVDFPKTGVPAVIPRELYVKEYPDFMEKSDKVTYISTNVIGKLYREVMKTISSSDGGSVSSFTLEVARRSYDADMEVDGFMDYVDDAFYYKTNYDYKLGNLMDYYGIKTEAEILSGNIMKLSKSFNKRRDAESINMAVRSLRKEARSWFNEGSNGVDSGSGDDAYAKASAWYHVTYHPNYLGLYNEGMKRDHYLSFPWCVYHQLLQIKKEKVSNRNYSSAYRLSGLHLN</sequence>
<keyword evidence="7" id="KW-0943">RNA-mediated gene silencing</keyword>
<accession>A0AAQ3NII4</accession>
<evidence type="ECO:0000313" key="14">
    <source>
        <dbReference type="EMBL" id="WVZ09367.1"/>
    </source>
</evidence>
<evidence type="ECO:0000256" key="6">
    <source>
        <dbReference type="ARBA" id="ARBA00022884"/>
    </source>
</evidence>
<proteinExistence type="inferred from homology"/>
<dbReference type="InterPro" id="IPR007855">
    <property type="entry name" value="RDRP"/>
</dbReference>
<feature type="domain" description="RDR1/2-like RRM" evidence="11">
    <location>
        <begin position="18"/>
        <end position="100"/>
    </location>
</feature>
<dbReference type="Pfam" id="PF26252">
    <property type="entry name" value="RdRP_helical"/>
    <property type="match status" value="2"/>
</dbReference>
<organism evidence="14 15">
    <name type="scientific">Vigna mungo</name>
    <name type="common">Black gram</name>
    <name type="synonym">Phaseolus mungo</name>
    <dbReference type="NCBI Taxonomy" id="3915"/>
    <lineage>
        <taxon>Eukaryota</taxon>
        <taxon>Viridiplantae</taxon>
        <taxon>Streptophyta</taxon>
        <taxon>Embryophyta</taxon>
        <taxon>Tracheophyta</taxon>
        <taxon>Spermatophyta</taxon>
        <taxon>Magnoliopsida</taxon>
        <taxon>eudicotyledons</taxon>
        <taxon>Gunneridae</taxon>
        <taxon>Pentapetalae</taxon>
        <taxon>rosids</taxon>
        <taxon>fabids</taxon>
        <taxon>Fabales</taxon>
        <taxon>Fabaceae</taxon>
        <taxon>Papilionoideae</taxon>
        <taxon>50 kb inversion clade</taxon>
        <taxon>NPAAA clade</taxon>
        <taxon>indigoferoid/millettioid clade</taxon>
        <taxon>Phaseoleae</taxon>
        <taxon>Vigna</taxon>
    </lineage>
</organism>
<dbReference type="GO" id="GO:0003723">
    <property type="term" value="F:RNA binding"/>
    <property type="evidence" value="ECO:0007669"/>
    <property type="project" value="UniProtKB-KW"/>
</dbReference>
<evidence type="ECO:0000313" key="15">
    <source>
        <dbReference type="Proteomes" id="UP001374535"/>
    </source>
</evidence>
<evidence type="ECO:0000256" key="7">
    <source>
        <dbReference type="ARBA" id="ARBA00023158"/>
    </source>
</evidence>
<evidence type="ECO:0000256" key="2">
    <source>
        <dbReference type="ARBA" id="ARBA00012494"/>
    </source>
</evidence>
<evidence type="ECO:0000256" key="1">
    <source>
        <dbReference type="ARBA" id="ARBA00005762"/>
    </source>
</evidence>
<dbReference type="Pfam" id="PF26253">
    <property type="entry name" value="RdRP_head"/>
    <property type="match status" value="2"/>
</dbReference>
<dbReference type="GO" id="GO:0030422">
    <property type="term" value="P:siRNA processing"/>
    <property type="evidence" value="ECO:0007669"/>
    <property type="project" value="TreeGrafter"/>
</dbReference>
<feature type="domain" description="RDRP C-terminal head" evidence="13">
    <location>
        <begin position="983"/>
        <end position="1124"/>
    </location>
</feature>
<feature type="domain" description="RDRP C-terminal head" evidence="13">
    <location>
        <begin position="2147"/>
        <end position="2290"/>
    </location>
</feature>
<dbReference type="InterPro" id="IPR058751">
    <property type="entry name" value="RDRP_helical"/>
</dbReference>
<dbReference type="Pfam" id="PF26250">
    <property type="entry name" value="RRM_RdRP1_2"/>
    <property type="match status" value="2"/>
</dbReference>
<evidence type="ECO:0000259" key="12">
    <source>
        <dbReference type="Pfam" id="PF26252"/>
    </source>
</evidence>